<name>A0AA49GTE6_9BACT</name>
<dbReference type="GO" id="GO:0016042">
    <property type="term" value="P:lipid catabolic process"/>
    <property type="evidence" value="ECO:0007669"/>
    <property type="project" value="UniProtKB-KW"/>
</dbReference>
<keyword evidence="3" id="KW-0443">Lipid metabolism</keyword>
<gene>
    <name evidence="4" type="ORF">K4G66_12350</name>
</gene>
<dbReference type="InterPro" id="IPR029058">
    <property type="entry name" value="AB_hydrolase_fold"/>
</dbReference>
<evidence type="ECO:0000256" key="2">
    <source>
        <dbReference type="ARBA" id="ARBA00022963"/>
    </source>
</evidence>
<evidence type="ECO:0000313" key="4">
    <source>
        <dbReference type="EMBL" id="WKN39483.1"/>
    </source>
</evidence>
<keyword evidence="1" id="KW-0378">Hydrolase</keyword>
<reference evidence="4" key="2">
    <citation type="journal article" date="2024" name="Antonie Van Leeuwenhoek">
        <title>Roseihalotalea indica gen. nov., sp. nov., a halophilic Bacteroidetes from mesopelagic Southwest Indian Ocean with higher carbohydrate metabolic potential.</title>
        <authorList>
            <person name="Chen B."/>
            <person name="Zhang M."/>
            <person name="Lin D."/>
            <person name="Ye J."/>
            <person name="Tang K."/>
        </authorList>
    </citation>
    <scope>NUCLEOTIDE SEQUENCE</scope>
    <source>
        <strain evidence="4">TK19036</strain>
    </source>
</reference>
<organism evidence="4">
    <name type="scientific">Roseihalotalea indica</name>
    <dbReference type="NCBI Taxonomy" id="2867963"/>
    <lineage>
        <taxon>Bacteria</taxon>
        <taxon>Pseudomonadati</taxon>
        <taxon>Bacteroidota</taxon>
        <taxon>Cytophagia</taxon>
        <taxon>Cytophagales</taxon>
        <taxon>Catalimonadaceae</taxon>
        <taxon>Roseihalotalea</taxon>
    </lineage>
</organism>
<sequence>MIPVFHLPEPSGQFAVGTTSLYLRDDTRPEMITEDPSDVRELMLRIWYPAIAEKQKTLLYMHSELLKTLATSHGVPEFVLSHLRLIETHTVPDAPVAQNEKPFPLIIFSPGYRSHSSMYISMLENQASCGYAVLAIDYTYEAPFSVFPDGEVKYANPEYTDVWRDAPWEPVRTSIEAFRATSDLEKKRSQVKKYLTHTPYTLRIDRWTNDIAFVIDQLQNKKQLTDNNVFSRIDLKNIGAMGHSAGGAASAVASAADQRIKAAINLDGSQWGSLMDSTIAQPFLWVTADKDPIASAMDIDAFIYEQTAKQLHHINVAHATHTNFYDLALWFNHPAIMQTGSIDPQKMLSMVNRCTLAFFDQYLKHKPQTLPKTVNSFDELTLESE</sequence>
<dbReference type="PANTHER" id="PTHR10272:SF0">
    <property type="entry name" value="PLATELET-ACTIVATING FACTOR ACETYLHYDROLASE"/>
    <property type="match status" value="1"/>
</dbReference>
<reference evidence="4" key="1">
    <citation type="journal article" date="2023" name="Comput. Struct. Biotechnol. J.">
        <title>Discovery of a novel marine Bacteroidetes with a rich repertoire of carbohydrate-active enzymes.</title>
        <authorList>
            <person name="Chen B."/>
            <person name="Liu G."/>
            <person name="Chen Q."/>
            <person name="Wang H."/>
            <person name="Liu L."/>
            <person name="Tang K."/>
        </authorList>
    </citation>
    <scope>NUCLEOTIDE SEQUENCE</scope>
    <source>
        <strain evidence="4">TK19036</strain>
    </source>
</reference>
<dbReference type="SUPFAM" id="SSF53474">
    <property type="entry name" value="alpha/beta-Hydrolases"/>
    <property type="match status" value="1"/>
</dbReference>
<dbReference type="Gene3D" id="3.40.50.1820">
    <property type="entry name" value="alpha/beta hydrolase"/>
    <property type="match status" value="1"/>
</dbReference>
<dbReference type="PANTHER" id="PTHR10272">
    <property type="entry name" value="PLATELET-ACTIVATING FACTOR ACETYLHYDROLASE"/>
    <property type="match status" value="1"/>
</dbReference>
<evidence type="ECO:0000256" key="3">
    <source>
        <dbReference type="ARBA" id="ARBA00023098"/>
    </source>
</evidence>
<protein>
    <recommendedName>
        <fullName evidence="5">1-alkyl-2-acetylglycerophosphocholine esterase</fullName>
    </recommendedName>
</protein>
<proteinExistence type="predicted"/>
<dbReference type="Pfam" id="PF03403">
    <property type="entry name" value="PAF-AH_p_II"/>
    <property type="match status" value="1"/>
</dbReference>
<dbReference type="EMBL" id="CP120682">
    <property type="protein sequence ID" value="WKN39483.1"/>
    <property type="molecule type" value="Genomic_DNA"/>
</dbReference>
<dbReference type="AlphaFoldDB" id="A0AA49GTE6"/>
<accession>A0AA49GTE6</accession>
<dbReference type="GO" id="GO:0003847">
    <property type="term" value="F:1-alkyl-2-acetylglycerophosphocholine esterase activity"/>
    <property type="evidence" value="ECO:0007669"/>
    <property type="project" value="TreeGrafter"/>
</dbReference>
<keyword evidence="2" id="KW-0442">Lipid degradation</keyword>
<evidence type="ECO:0000256" key="1">
    <source>
        <dbReference type="ARBA" id="ARBA00022801"/>
    </source>
</evidence>
<evidence type="ECO:0008006" key="5">
    <source>
        <dbReference type="Google" id="ProtNLM"/>
    </source>
</evidence>